<name>A0ABR2KL48_9EUKA</name>
<evidence type="ECO:0000313" key="1">
    <source>
        <dbReference type="EMBL" id="KAK8890705.1"/>
    </source>
</evidence>
<gene>
    <name evidence="1" type="ORF">M9Y10_035490</name>
</gene>
<evidence type="ECO:0000313" key="2">
    <source>
        <dbReference type="Proteomes" id="UP001470230"/>
    </source>
</evidence>
<dbReference type="Proteomes" id="UP001470230">
    <property type="component" value="Unassembled WGS sequence"/>
</dbReference>
<proteinExistence type="predicted"/>
<protein>
    <submittedName>
        <fullName evidence="1">Uncharacterized protein</fullName>
    </submittedName>
</protein>
<accession>A0ABR2KL48</accession>
<reference evidence="1 2" key="1">
    <citation type="submission" date="2024-04" db="EMBL/GenBank/DDBJ databases">
        <title>Tritrichomonas musculus Genome.</title>
        <authorList>
            <person name="Alves-Ferreira E."/>
            <person name="Grigg M."/>
            <person name="Lorenzi H."/>
            <person name="Galac M."/>
        </authorList>
    </citation>
    <scope>NUCLEOTIDE SEQUENCE [LARGE SCALE GENOMIC DNA]</scope>
    <source>
        <strain evidence="1 2">EAF2021</strain>
    </source>
</reference>
<sequence>MLRCRNDDSSEDEIEKVNNESYCDLVTYKPNLVDSTFATLVLGNTFTSASEFSMHMNQPFISKTSFNKGQKLVAQDVQQYADESMKEALESAQNNSIFSGDGRYPIRRNRVVALGIVDKKLFHHQEVYYELTSHIFETEAMCRDLKQISSYKDKVDSFVIDSDNKNLQLLED</sequence>
<dbReference type="EMBL" id="JAPFFF010000005">
    <property type="protein sequence ID" value="KAK8890705.1"/>
    <property type="molecule type" value="Genomic_DNA"/>
</dbReference>
<comment type="caution">
    <text evidence="1">The sequence shown here is derived from an EMBL/GenBank/DDBJ whole genome shotgun (WGS) entry which is preliminary data.</text>
</comment>
<keyword evidence="2" id="KW-1185">Reference proteome</keyword>
<organism evidence="1 2">
    <name type="scientific">Tritrichomonas musculus</name>
    <dbReference type="NCBI Taxonomy" id="1915356"/>
    <lineage>
        <taxon>Eukaryota</taxon>
        <taxon>Metamonada</taxon>
        <taxon>Parabasalia</taxon>
        <taxon>Tritrichomonadida</taxon>
        <taxon>Tritrichomonadidae</taxon>
        <taxon>Tritrichomonas</taxon>
    </lineage>
</organism>